<feature type="compositionally biased region" description="Pro residues" evidence="2">
    <location>
        <begin position="87"/>
        <end position="97"/>
    </location>
</feature>
<dbReference type="InterPro" id="IPR023365">
    <property type="entry name" value="Sortase_dom-sf"/>
</dbReference>
<name>A0A285VU05_9MICO</name>
<keyword evidence="1" id="KW-0378">Hydrolase</keyword>
<accession>A0A285VU05</accession>
<dbReference type="CDD" id="cd05829">
    <property type="entry name" value="Sortase_F"/>
    <property type="match status" value="1"/>
</dbReference>
<evidence type="ECO:0000256" key="2">
    <source>
        <dbReference type="SAM" id="MobiDB-lite"/>
    </source>
</evidence>
<proteinExistence type="predicted"/>
<feature type="transmembrane region" description="Helical" evidence="3">
    <location>
        <begin position="20"/>
        <end position="38"/>
    </location>
</feature>
<protein>
    <submittedName>
        <fullName evidence="5">Sortase family protein</fullName>
    </submittedName>
</protein>
<dbReference type="SUPFAM" id="SSF63817">
    <property type="entry name" value="Sortase"/>
    <property type="match status" value="1"/>
</dbReference>
<dbReference type="Proteomes" id="UP000219688">
    <property type="component" value="Unassembled WGS sequence"/>
</dbReference>
<dbReference type="EMBL" id="OBQK01000014">
    <property type="protein sequence ID" value="SOC57539.1"/>
    <property type="molecule type" value="Genomic_DNA"/>
</dbReference>
<keyword evidence="3" id="KW-1133">Transmembrane helix</keyword>
<evidence type="ECO:0000313" key="5">
    <source>
        <dbReference type="EMBL" id="SOC57539.1"/>
    </source>
</evidence>
<dbReference type="RefSeq" id="WP_097189057.1">
    <property type="nucleotide sequence ID" value="NZ_OBQK01000013.1"/>
</dbReference>
<evidence type="ECO:0000256" key="1">
    <source>
        <dbReference type="ARBA" id="ARBA00022801"/>
    </source>
</evidence>
<dbReference type="InterPro" id="IPR005754">
    <property type="entry name" value="Sortase"/>
</dbReference>
<dbReference type="EMBL" id="OBQK01000013">
    <property type="protein sequence ID" value="SOC57492.1"/>
    <property type="molecule type" value="Genomic_DNA"/>
</dbReference>
<feature type="region of interest" description="Disordered" evidence="2">
    <location>
        <begin position="57"/>
        <end position="107"/>
    </location>
</feature>
<evidence type="ECO:0000313" key="6">
    <source>
        <dbReference type="Proteomes" id="UP000219688"/>
    </source>
</evidence>
<gene>
    <name evidence="4" type="ORF">SAMN05421879_11323</name>
    <name evidence="5" type="ORF">SAMN05421879_1142</name>
</gene>
<dbReference type="Gene3D" id="2.40.260.10">
    <property type="entry name" value="Sortase"/>
    <property type="match status" value="1"/>
</dbReference>
<dbReference type="GO" id="GO:0016787">
    <property type="term" value="F:hydrolase activity"/>
    <property type="evidence" value="ECO:0007669"/>
    <property type="project" value="UniProtKB-KW"/>
</dbReference>
<keyword evidence="6" id="KW-1185">Reference proteome</keyword>
<organism evidence="5 6">
    <name type="scientific">Ornithinimicrobium cerasi</name>
    <dbReference type="NCBI Taxonomy" id="2248773"/>
    <lineage>
        <taxon>Bacteria</taxon>
        <taxon>Bacillati</taxon>
        <taxon>Actinomycetota</taxon>
        <taxon>Actinomycetes</taxon>
        <taxon>Micrococcales</taxon>
        <taxon>Ornithinimicrobiaceae</taxon>
        <taxon>Ornithinimicrobium</taxon>
    </lineage>
</organism>
<reference evidence="6" key="2">
    <citation type="submission" date="2017-08" db="EMBL/GenBank/DDBJ databases">
        <authorList>
            <person name="Varghese N."/>
            <person name="Submissions S."/>
        </authorList>
    </citation>
    <scope>NUCLEOTIDE SEQUENCE [LARGE SCALE GENOMIC DNA]</scope>
    <source>
        <strain evidence="6">USBA17B2</strain>
    </source>
</reference>
<sequence length="254" mass="25555">MTDTRPRGDRTGTGAVPPLLLVAAGLVLAVVAGLALLLQLRGDVDVAAPTTTSPAAMSVPAATTAPADQAAPTTGEADPTTVEPTEAAPPPTTPVPTPSAQEQGQGQVAPSWITIAAGGVDGALQPQGLAADGTINPGRQEIIWFTGGDRVQPGQVGTSVIAAHVTWEGQADAFVNLPSVSAGDVVTVGYTDGSSSSFTVTSTAAVDKDQLARSLSVWGPHPDRPRLAIITCDPALGYQSDGHTEANFVVIAEA</sequence>
<feature type="compositionally biased region" description="Low complexity" evidence="2">
    <location>
        <begin position="57"/>
        <end position="86"/>
    </location>
</feature>
<keyword evidence="3" id="KW-0812">Transmembrane</keyword>
<dbReference type="AlphaFoldDB" id="A0A285VU05"/>
<dbReference type="Pfam" id="PF04203">
    <property type="entry name" value="Sortase"/>
    <property type="match status" value="1"/>
</dbReference>
<keyword evidence="3" id="KW-0472">Membrane</keyword>
<evidence type="ECO:0000313" key="4">
    <source>
        <dbReference type="EMBL" id="SOC57492.1"/>
    </source>
</evidence>
<dbReference type="InterPro" id="IPR042001">
    <property type="entry name" value="Sortase_F"/>
</dbReference>
<evidence type="ECO:0000256" key="3">
    <source>
        <dbReference type="SAM" id="Phobius"/>
    </source>
</evidence>
<reference evidence="5" key="1">
    <citation type="submission" date="2017-08" db="EMBL/GenBank/DDBJ databases">
        <authorList>
            <person name="de Groot N.N."/>
        </authorList>
    </citation>
    <scope>NUCLEOTIDE SEQUENCE [LARGE SCALE GENOMIC DNA]</scope>
    <source>
        <strain evidence="5">USBA17B2</strain>
    </source>
</reference>